<protein>
    <submittedName>
        <fullName evidence="1">Polyketide cyclase</fullName>
    </submittedName>
</protein>
<gene>
    <name evidence="1" type="ORF">CYJ10_33140</name>
</gene>
<dbReference type="InterPro" id="IPR023393">
    <property type="entry name" value="START-like_dom_sf"/>
</dbReference>
<comment type="caution">
    <text evidence="1">The sequence shown here is derived from an EMBL/GenBank/DDBJ whole genome shotgun (WGS) entry which is preliminary data.</text>
</comment>
<dbReference type="OrthoDB" id="5965958at2"/>
<accession>A0A2N5C230</accession>
<dbReference type="Gene3D" id="3.30.530.20">
    <property type="match status" value="1"/>
</dbReference>
<dbReference type="RefSeq" id="WP_101685672.1">
    <property type="nucleotide sequence ID" value="NZ_PJRP01000032.1"/>
</dbReference>
<name>A0A2N5C230_9BURK</name>
<proteinExistence type="predicted"/>
<evidence type="ECO:0000313" key="2">
    <source>
        <dbReference type="Proteomes" id="UP000234341"/>
    </source>
</evidence>
<sequence length="182" mass="20234">MLRRVMMLRLLVAVGVIAGLLWMPLPWQPATRIHSEVVIQRSPADVFNYVSTPANWPAWHPSSLAVRGTTDHPLQVGEQVTEIFRVAGKEGTVVWTVTKREAPSSWQIDGKVDGRKAGTVTYTLSPTDTGTRFDREFTYQAPTLLFSILNWAALRKQIEAESAVAVQQLKARLESGSGIKHD</sequence>
<dbReference type="AlphaFoldDB" id="A0A2N5C230"/>
<dbReference type="EMBL" id="PJRP01000032">
    <property type="protein sequence ID" value="PLP96277.1"/>
    <property type="molecule type" value="Genomic_DNA"/>
</dbReference>
<evidence type="ECO:0000313" key="1">
    <source>
        <dbReference type="EMBL" id="PLP96277.1"/>
    </source>
</evidence>
<dbReference type="Proteomes" id="UP000234341">
    <property type="component" value="Unassembled WGS sequence"/>
</dbReference>
<organism evidence="1 2">
    <name type="scientific">Cupriavidus pauculus</name>
    <dbReference type="NCBI Taxonomy" id="82633"/>
    <lineage>
        <taxon>Bacteria</taxon>
        <taxon>Pseudomonadati</taxon>
        <taxon>Pseudomonadota</taxon>
        <taxon>Betaproteobacteria</taxon>
        <taxon>Burkholderiales</taxon>
        <taxon>Burkholderiaceae</taxon>
        <taxon>Cupriavidus</taxon>
    </lineage>
</organism>
<reference evidence="1 2" key="1">
    <citation type="submission" date="2017-12" db="EMBL/GenBank/DDBJ databases">
        <title>Genome sequence of the active heterotrophic nitrifier-denitrifier, Cupriavidus pauculus UM1.</title>
        <authorList>
            <person name="Putonti C."/>
            <person name="Castignetti D."/>
        </authorList>
    </citation>
    <scope>NUCLEOTIDE SEQUENCE [LARGE SCALE GENOMIC DNA]</scope>
    <source>
        <strain evidence="1 2">UM1</strain>
    </source>
</reference>
<dbReference type="Pfam" id="PF10604">
    <property type="entry name" value="Polyketide_cyc2"/>
    <property type="match status" value="1"/>
</dbReference>
<dbReference type="InterPro" id="IPR019587">
    <property type="entry name" value="Polyketide_cyclase/dehydratase"/>
</dbReference>
<dbReference type="SUPFAM" id="SSF55961">
    <property type="entry name" value="Bet v1-like"/>
    <property type="match status" value="1"/>
</dbReference>